<keyword evidence="2" id="KW-1185">Reference proteome</keyword>
<gene>
    <name evidence="1" type="ORF">ABID14_000621</name>
</gene>
<organism evidence="1 2">
    <name type="scientific">Peptoniphilus olsenii</name>
    <dbReference type="NCBI Taxonomy" id="411570"/>
    <lineage>
        <taxon>Bacteria</taxon>
        <taxon>Bacillati</taxon>
        <taxon>Bacillota</taxon>
        <taxon>Tissierellia</taxon>
        <taxon>Tissierellales</taxon>
        <taxon>Peptoniphilaceae</taxon>
        <taxon>Peptoniphilus</taxon>
    </lineage>
</organism>
<name>A0ABV2J880_9FIRM</name>
<protein>
    <submittedName>
        <fullName evidence="1">Transposase-like protein</fullName>
    </submittedName>
</protein>
<dbReference type="Proteomes" id="UP001549162">
    <property type="component" value="Unassembled WGS sequence"/>
</dbReference>
<evidence type="ECO:0000313" key="2">
    <source>
        <dbReference type="Proteomes" id="UP001549162"/>
    </source>
</evidence>
<evidence type="ECO:0000313" key="1">
    <source>
        <dbReference type="EMBL" id="MET3616996.1"/>
    </source>
</evidence>
<accession>A0ABV2J880</accession>
<reference evidence="1 2" key="1">
    <citation type="submission" date="2024-06" db="EMBL/GenBank/DDBJ databases">
        <title>Genomic Encyclopedia of Type Strains, Phase IV (KMG-IV): sequencing the most valuable type-strain genomes for metagenomic binning, comparative biology and taxonomic classification.</title>
        <authorList>
            <person name="Goeker M."/>
        </authorList>
    </citation>
    <scope>NUCLEOTIDE SEQUENCE [LARGE SCALE GENOMIC DNA]</scope>
    <source>
        <strain evidence="1 2">DSM 21460</strain>
    </source>
</reference>
<sequence>MQDSQETIEDILGETVEQMLKAELDEYLDYEYGEKYYL</sequence>
<dbReference type="EMBL" id="JBEPMA010000002">
    <property type="protein sequence ID" value="MET3616996.1"/>
    <property type="molecule type" value="Genomic_DNA"/>
</dbReference>
<comment type="caution">
    <text evidence="1">The sequence shown here is derived from an EMBL/GenBank/DDBJ whole genome shotgun (WGS) entry which is preliminary data.</text>
</comment>
<proteinExistence type="predicted"/>